<protein>
    <recommendedName>
        <fullName evidence="3">Nickel uptake substrate-specific transmembrane region</fullName>
    </recommendedName>
</protein>
<dbReference type="AlphaFoldDB" id="A0A518IW26"/>
<keyword evidence="2" id="KW-1185">Reference proteome</keyword>
<accession>A0A518IW26</accession>
<evidence type="ECO:0000313" key="1">
    <source>
        <dbReference type="EMBL" id="QDV57292.1"/>
    </source>
</evidence>
<dbReference type="Proteomes" id="UP000316770">
    <property type="component" value="Chromosome"/>
</dbReference>
<evidence type="ECO:0000313" key="2">
    <source>
        <dbReference type="Proteomes" id="UP000316770"/>
    </source>
</evidence>
<dbReference type="SUPFAM" id="SSF49464">
    <property type="entry name" value="Carboxypeptidase regulatory domain-like"/>
    <property type="match status" value="1"/>
</dbReference>
<dbReference type="InterPro" id="IPR008969">
    <property type="entry name" value="CarboxyPept-like_regulatory"/>
</dbReference>
<proteinExistence type="predicted"/>
<dbReference type="EMBL" id="CP036318">
    <property type="protein sequence ID" value="QDV57292.1"/>
    <property type="molecule type" value="Genomic_DNA"/>
</dbReference>
<gene>
    <name evidence="1" type="ORF">Mal33_32960</name>
</gene>
<evidence type="ECO:0008006" key="3">
    <source>
        <dbReference type="Google" id="ProtNLM"/>
    </source>
</evidence>
<dbReference type="InterPro" id="IPR013783">
    <property type="entry name" value="Ig-like_fold"/>
</dbReference>
<reference evidence="1 2" key="1">
    <citation type="submission" date="2019-02" db="EMBL/GenBank/DDBJ databases">
        <title>Deep-cultivation of Planctomycetes and their phenomic and genomic characterization uncovers novel biology.</title>
        <authorList>
            <person name="Wiegand S."/>
            <person name="Jogler M."/>
            <person name="Boedeker C."/>
            <person name="Pinto D."/>
            <person name="Vollmers J."/>
            <person name="Rivas-Marin E."/>
            <person name="Kohn T."/>
            <person name="Peeters S.H."/>
            <person name="Heuer A."/>
            <person name="Rast P."/>
            <person name="Oberbeckmann S."/>
            <person name="Bunk B."/>
            <person name="Jeske O."/>
            <person name="Meyerdierks A."/>
            <person name="Storesund J.E."/>
            <person name="Kallscheuer N."/>
            <person name="Luecker S."/>
            <person name="Lage O.M."/>
            <person name="Pohl T."/>
            <person name="Merkel B.J."/>
            <person name="Hornburger P."/>
            <person name="Mueller R.-W."/>
            <person name="Bruemmer F."/>
            <person name="Labrenz M."/>
            <person name="Spormann A.M."/>
            <person name="Op den Camp H."/>
            <person name="Overmann J."/>
            <person name="Amann R."/>
            <person name="Jetten M.S.M."/>
            <person name="Mascher T."/>
            <person name="Medema M.H."/>
            <person name="Devos D.P."/>
            <person name="Kaster A.-K."/>
            <person name="Ovreas L."/>
            <person name="Rohde M."/>
            <person name="Galperin M.Y."/>
            <person name="Jogler C."/>
        </authorList>
    </citation>
    <scope>NUCLEOTIDE SEQUENCE [LARGE SCALE GENOMIC DNA]</scope>
    <source>
        <strain evidence="1 2">Mal33</strain>
    </source>
</reference>
<sequence length="195" mass="20714">MTDQIRWMILHRRVGSPMKIRQILHASLLIWICAGLVTPRATIGNESPAITRHAKPIPIAKRIQDVALHGDGELQGAVVDSNGHPIEDAPVVIGQFGKPIAELRTDRQGRFVVSGLNAGIYQVVSHGGAQHCRVWPAGTAPASAKQGVIHVTEPEVARGAGNSSLYSMYSHPLFAFGVAAASVAIPIAVEDDDAS</sequence>
<name>A0A518IW26_9BACT</name>
<organism evidence="1 2">
    <name type="scientific">Rosistilla oblonga</name>
    <dbReference type="NCBI Taxonomy" id="2527990"/>
    <lineage>
        <taxon>Bacteria</taxon>
        <taxon>Pseudomonadati</taxon>
        <taxon>Planctomycetota</taxon>
        <taxon>Planctomycetia</taxon>
        <taxon>Pirellulales</taxon>
        <taxon>Pirellulaceae</taxon>
        <taxon>Rosistilla</taxon>
    </lineage>
</organism>
<dbReference type="Pfam" id="PF13620">
    <property type="entry name" value="CarboxypepD_reg"/>
    <property type="match status" value="1"/>
</dbReference>
<dbReference type="Gene3D" id="2.60.40.10">
    <property type="entry name" value="Immunoglobulins"/>
    <property type="match status" value="1"/>
</dbReference>